<dbReference type="PROSITE" id="PS50056">
    <property type="entry name" value="TYR_PHOSPHATASE_2"/>
    <property type="match status" value="1"/>
</dbReference>
<dbReference type="InterPro" id="IPR016130">
    <property type="entry name" value="Tyr_Pase_AS"/>
</dbReference>
<sequence length="254" mass="27716">MPLAGIMNFREIGGLKGQGGRRIKPGLFWRSAGLDRPHTDDIDLIKGLNLKTIVDLRGAKERAAFPTHAALAQSCEILWSTTDAESTQTEVFELLARSHDEGALTEAVASLYIQIADQHAAHIRMVFDAIAEYRLPILVHCAAGKDRTGVVVAVVLESLGIDRRDIMSDYLETNLHLDWDRLSVAAAAGTGIRENSLDRMTAPALALIKRANSAFLEAVLSDIDSRYGSVDRFLAQKVGVSSATLARVRENLLE</sequence>
<dbReference type="eggNOG" id="COG2365">
    <property type="taxonomic scope" value="Bacteria"/>
</dbReference>
<protein>
    <recommendedName>
        <fullName evidence="2">Tyrosine specific protein phosphatases domain-containing protein</fullName>
    </recommendedName>
</protein>
<dbReference type="OrthoDB" id="1188001at2"/>
<dbReference type="InterPro" id="IPR029021">
    <property type="entry name" value="Prot-tyrosine_phosphatase-like"/>
</dbReference>
<dbReference type="RefSeq" id="WP_034740011.1">
    <property type="nucleotide sequence ID" value="NZ_AWFG01000030.1"/>
</dbReference>
<dbReference type="AlphaFoldDB" id="A0A062UAM5"/>
<dbReference type="Proteomes" id="UP000027190">
    <property type="component" value="Unassembled WGS sequence"/>
</dbReference>
<dbReference type="STRING" id="1280947.HY30_04510"/>
<keyword evidence="4" id="KW-1185">Reference proteome</keyword>
<dbReference type="SUPFAM" id="SSF52799">
    <property type="entry name" value="(Phosphotyrosine protein) phosphatases II"/>
    <property type="match status" value="1"/>
</dbReference>
<evidence type="ECO:0000313" key="3">
    <source>
        <dbReference type="EMBL" id="KCZ57436.1"/>
    </source>
</evidence>
<dbReference type="GO" id="GO:0004721">
    <property type="term" value="F:phosphoprotein phosphatase activity"/>
    <property type="evidence" value="ECO:0007669"/>
    <property type="project" value="InterPro"/>
</dbReference>
<dbReference type="PROSITE" id="PS00383">
    <property type="entry name" value="TYR_PHOSPHATASE_1"/>
    <property type="match status" value="1"/>
</dbReference>
<name>A0A062UAM5_9PROT</name>
<evidence type="ECO:0000256" key="1">
    <source>
        <dbReference type="ARBA" id="ARBA00009580"/>
    </source>
</evidence>
<comment type="caution">
    <text evidence="3">The sequence shown here is derived from an EMBL/GenBank/DDBJ whole genome shotgun (WGS) entry which is preliminary data.</text>
</comment>
<organism evidence="3 4">
    <name type="scientific">Hyphomonas chukchiensis</name>
    <dbReference type="NCBI Taxonomy" id="1280947"/>
    <lineage>
        <taxon>Bacteria</taxon>
        <taxon>Pseudomonadati</taxon>
        <taxon>Pseudomonadota</taxon>
        <taxon>Alphaproteobacteria</taxon>
        <taxon>Hyphomonadales</taxon>
        <taxon>Hyphomonadaceae</taxon>
        <taxon>Hyphomonas</taxon>
    </lineage>
</organism>
<dbReference type="InterPro" id="IPR000387">
    <property type="entry name" value="Tyr_Pase_dom"/>
</dbReference>
<accession>A0A062UAM5</accession>
<dbReference type="PANTHER" id="PTHR31126:SF1">
    <property type="entry name" value="TYROSINE SPECIFIC PROTEIN PHOSPHATASES DOMAIN-CONTAINING PROTEIN"/>
    <property type="match status" value="1"/>
</dbReference>
<dbReference type="PANTHER" id="PTHR31126">
    <property type="entry name" value="TYROSINE-PROTEIN PHOSPHATASE"/>
    <property type="match status" value="1"/>
</dbReference>
<dbReference type="InterPro" id="IPR026893">
    <property type="entry name" value="Tyr/Ser_Pase_IphP-type"/>
</dbReference>
<proteinExistence type="inferred from homology"/>
<dbReference type="Gene3D" id="3.90.190.10">
    <property type="entry name" value="Protein tyrosine phosphatase superfamily"/>
    <property type="match status" value="1"/>
</dbReference>
<dbReference type="Pfam" id="PF13350">
    <property type="entry name" value="Y_phosphatase3"/>
    <property type="match status" value="1"/>
</dbReference>
<evidence type="ECO:0000313" key="4">
    <source>
        <dbReference type="Proteomes" id="UP000027190"/>
    </source>
</evidence>
<feature type="domain" description="Tyrosine specific protein phosphatases" evidence="2">
    <location>
        <begin position="117"/>
        <end position="167"/>
    </location>
</feature>
<reference evidence="3 4" key="1">
    <citation type="journal article" date="2014" name="Antonie Van Leeuwenhoek">
        <title>Hyphomonas beringensis sp. nov. and Hyphomonas chukchiensis sp. nov., isolated from surface seawater of the Bering Sea and Chukchi Sea.</title>
        <authorList>
            <person name="Li C."/>
            <person name="Lai Q."/>
            <person name="Li G."/>
            <person name="Dong C."/>
            <person name="Wang J."/>
            <person name="Liao Y."/>
            <person name="Shao Z."/>
        </authorList>
    </citation>
    <scope>NUCLEOTIDE SEQUENCE [LARGE SCALE GENOMIC DNA]</scope>
    <source>
        <strain evidence="3 4">BH-BN04-4</strain>
    </source>
</reference>
<dbReference type="EMBL" id="AWFG01000030">
    <property type="protein sequence ID" value="KCZ57436.1"/>
    <property type="molecule type" value="Genomic_DNA"/>
</dbReference>
<dbReference type="PATRIC" id="fig|1280947.3.peg.2088"/>
<gene>
    <name evidence="3" type="ORF">HY30_04510</name>
</gene>
<evidence type="ECO:0000259" key="2">
    <source>
        <dbReference type="PROSITE" id="PS50056"/>
    </source>
</evidence>
<comment type="similarity">
    <text evidence="1">Belongs to the protein-tyrosine phosphatase family.</text>
</comment>